<proteinExistence type="predicted"/>
<accession>A0ABV0QI85</accession>
<gene>
    <name evidence="2" type="ORF">XENOCAPTIV_014225</name>
</gene>
<comment type="caution">
    <text evidence="2">The sequence shown here is derived from an EMBL/GenBank/DDBJ whole genome shotgun (WGS) entry which is preliminary data.</text>
</comment>
<dbReference type="EMBL" id="JAHRIN010011355">
    <property type="protein sequence ID" value="MEQ2195526.1"/>
    <property type="molecule type" value="Genomic_DNA"/>
</dbReference>
<feature type="region of interest" description="Disordered" evidence="1">
    <location>
        <begin position="49"/>
        <end position="79"/>
    </location>
</feature>
<evidence type="ECO:0000313" key="2">
    <source>
        <dbReference type="EMBL" id="MEQ2195526.1"/>
    </source>
</evidence>
<dbReference type="Proteomes" id="UP001434883">
    <property type="component" value="Unassembled WGS sequence"/>
</dbReference>
<protein>
    <submittedName>
        <fullName evidence="2">Uncharacterized protein</fullName>
    </submittedName>
</protein>
<name>A0ABV0QI85_9TELE</name>
<keyword evidence="3" id="KW-1185">Reference proteome</keyword>
<evidence type="ECO:0000313" key="3">
    <source>
        <dbReference type="Proteomes" id="UP001434883"/>
    </source>
</evidence>
<evidence type="ECO:0000256" key="1">
    <source>
        <dbReference type="SAM" id="MobiDB-lite"/>
    </source>
</evidence>
<sequence>MGRSRLPFAARLGTRTGGSIIPEASFWDRVKLAPIHPSYGISVPFAAERSSTPSSSNSSTCLTSTSGRAKHGFNPVCYS</sequence>
<organism evidence="2 3">
    <name type="scientific">Xenoophorus captivus</name>
    <dbReference type="NCBI Taxonomy" id="1517983"/>
    <lineage>
        <taxon>Eukaryota</taxon>
        <taxon>Metazoa</taxon>
        <taxon>Chordata</taxon>
        <taxon>Craniata</taxon>
        <taxon>Vertebrata</taxon>
        <taxon>Euteleostomi</taxon>
        <taxon>Actinopterygii</taxon>
        <taxon>Neopterygii</taxon>
        <taxon>Teleostei</taxon>
        <taxon>Neoteleostei</taxon>
        <taxon>Acanthomorphata</taxon>
        <taxon>Ovalentaria</taxon>
        <taxon>Atherinomorphae</taxon>
        <taxon>Cyprinodontiformes</taxon>
        <taxon>Goodeidae</taxon>
        <taxon>Xenoophorus</taxon>
    </lineage>
</organism>
<feature type="compositionally biased region" description="Low complexity" evidence="1">
    <location>
        <begin position="50"/>
        <end position="66"/>
    </location>
</feature>
<reference evidence="2 3" key="1">
    <citation type="submission" date="2021-06" db="EMBL/GenBank/DDBJ databases">
        <authorList>
            <person name="Palmer J.M."/>
        </authorList>
    </citation>
    <scope>NUCLEOTIDE SEQUENCE [LARGE SCALE GENOMIC DNA]</scope>
    <source>
        <strain evidence="2 3">XC_2019</strain>
        <tissue evidence="2">Muscle</tissue>
    </source>
</reference>